<dbReference type="Proteomes" id="UP001321014">
    <property type="component" value="Unassembled WGS sequence"/>
</dbReference>
<feature type="region of interest" description="Disordered" evidence="1">
    <location>
        <begin position="45"/>
        <end position="65"/>
    </location>
</feature>
<gene>
    <name evidence="2" type="ORF">OEZ49_01845</name>
</gene>
<protein>
    <submittedName>
        <fullName evidence="2">Uncharacterized protein</fullName>
    </submittedName>
</protein>
<sequence>MADLLPFAAHRDARHLLTRTAGPYTEGKSGIAVIHSATTSKARFFNKTSASETEFERSKANPSPH</sequence>
<reference evidence="2 3" key="1">
    <citation type="submission" date="2022-10" db="EMBL/GenBank/DDBJ databases">
        <title>Ruegeria sp. nov., isolated from ocean surface water.</title>
        <authorList>
            <person name="He W."/>
            <person name="Wang L."/>
            <person name="Zhang D.-F."/>
        </authorList>
    </citation>
    <scope>NUCLEOTIDE SEQUENCE [LARGE SCALE GENOMIC DNA]</scope>
    <source>
        <strain evidence="2 3">WL0004</strain>
    </source>
</reference>
<comment type="caution">
    <text evidence="2">The sequence shown here is derived from an EMBL/GenBank/DDBJ whole genome shotgun (WGS) entry which is preliminary data.</text>
</comment>
<name>A0ABT2WNE3_9RHOB</name>
<keyword evidence="3" id="KW-1185">Reference proteome</keyword>
<dbReference type="RefSeq" id="WP_263386729.1">
    <property type="nucleotide sequence ID" value="NZ_JAOVQN010000001.1"/>
</dbReference>
<dbReference type="EMBL" id="JAOVQN010000001">
    <property type="protein sequence ID" value="MCU9836500.1"/>
    <property type="molecule type" value="Genomic_DNA"/>
</dbReference>
<evidence type="ECO:0000256" key="1">
    <source>
        <dbReference type="SAM" id="MobiDB-lite"/>
    </source>
</evidence>
<accession>A0ABT2WNE3</accession>
<organism evidence="2 3">
    <name type="scientific">Ruegeria marisflavi</name>
    <dbReference type="NCBI Taxonomy" id="2984152"/>
    <lineage>
        <taxon>Bacteria</taxon>
        <taxon>Pseudomonadati</taxon>
        <taxon>Pseudomonadota</taxon>
        <taxon>Alphaproteobacteria</taxon>
        <taxon>Rhodobacterales</taxon>
        <taxon>Roseobacteraceae</taxon>
        <taxon>Ruegeria</taxon>
    </lineage>
</organism>
<evidence type="ECO:0000313" key="3">
    <source>
        <dbReference type="Proteomes" id="UP001321014"/>
    </source>
</evidence>
<proteinExistence type="predicted"/>
<evidence type="ECO:0000313" key="2">
    <source>
        <dbReference type="EMBL" id="MCU9836500.1"/>
    </source>
</evidence>